<protein>
    <recommendedName>
        <fullName evidence="3">Leucine-rich repeat domain-containing protein</fullName>
    </recommendedName>
</protein>
<comment type="caution">
    <text evidence="1">The sequence shown here is derived from an EMBL/GenBank/DDBJ whole genome shotgun (WGS) entry which is preliminary data.</text>
</comment>
<dbReference type="AlphaFoldDB" id="A0A3S4D7E8"/>
<dbReference type="Gene3D" id="3.80.10.10">
    <property type="entry name" value="Ribonuclease Inhibitor"/>
    <property type="match status" value="1"/>
</dbReference>
<sequence length="275" mass="30378">MVAIDIETDDDDVESIAVFEGRIPSRWERSVIRRRKYMLNLINVPDRYADLEFLGEYASFLTRLAVSSPNVVDGHPILQLNALEELALQLSANASLDLSSMPNLMDFGGELQGFESVLSAPKLKTARFQNAGQGILPVIASPLESLELVDMKSTPLKPRFSEPAKLRSLAVTAAKRIDVAEFEELSGLEVLELADCTEIVGLSALASLGRLRVLVLENCRLLDEPDILLSLEVERIAIVDKNPFDLAFRERAAKASAKWVYLGTARRVPRATRSS</sequence>
<dbReference type="EMBL" id="RZNB01000011">
    <property type="protein sequence ID" value="RWZ45977.1"/>
    <property type="molecule type" value="Genomic_DNA"/>
</dbReference>
<organism evidence="1 2">
    <name type="scientific">Labedella phragmitis</name>
    <dbReference type="NCBI Taxonomy" id="2498849"/>
    <lineage>
        <taxon>Bacteria</taxon>
        <taxon>Bacillati</taxon>
        <taxon>Actinomycetota</taxon>
        <taxon>Actinomycetes</taxon>
        <taxon>Micrococcales</taxon>
        <taxon>Microbacteriaceae</taxon>
        <taxon>Labedella</taxon>
    </lineage>
</organism>
<name>A0A3S4D7E8_9MICO</name>
<evidence type="ECO:0008006" key="3">
    <source>
        <dbReference type="Google" id="ProtNLM"/>
    </source>
</evidence>
<dbReference type="Proteomes" id="UP000288547">
    <property type="component" value="Unassembled WGS sequence"/>
</dbReference>
<reference evidence="1 2" key="1">
    <citation type="submission" date="2018-12" db="EMBL/GenBank/DDBJ databases">
        <authorList>
            <person name="Li F."/>
        </authorList>
    </citation>
    <scope>NUCLEOTIDE SEQUENCE [LARGE SCALE GENOMIC DNA]</scope>
    <source>
        <strain evidence="1 2">11W25H-1</strain>
    </source>
</reference>
<dbReference type="SUPFAM" id="SSF52058">
    <property type="entry name" value="L domain-like"/>
    <property type="match status" value="1"/>
</dbReference>
<dbReference type="RefSeq" id="WP_128496387.1">
    <property type="nucleotide sequence ID" value="NZ_RZNB01000011.1"/>
</dbReference>
<gene>
    <name evidence="1" type="ORF">ELQ90_16425</name>
</gene>
<proteinExistence type="predicted"/>
<evidence type="ECO:0000313" key="2">
    <source>
        <dbReference type="Proteomes" id="UP000288547"/>
    </source>
</evidence>
<keyword evidence="2" id="KW-1185">Reference proteome</keyword>
<evidence type="ECO:0000313" key="1">
    <source>
        <dbReference type="EMBL" id="RWZ45977.1"/>
    </source>
</evidence>
<accession>A0A3S4D7E8</accession>
<dbReference type="InterPro" id="IPR032675">
    <property type="entry name" value="LRR_dom_sf"/>
</dbReference>